<dbReference type="SMART" id="SM00732">
    <property type="entry name" value="YqgFc"/>
    <property type="match status" value="1"/>
</dbReference>
<evidence type="ECO:0000313" key="8">
    <source>
        <dbReference type="Proteomes" id="UP000334019"/>
    </source>
</evidence>
<comment type="subcellular location">
    <subcellularLocation>
        <location evidence="5">Cytoplasm</location>
    </subcellularLocation>
</comment>
<keyword evidence="4 5" id="KW-0378">Hydrolase</keyword>
<dbReference type="KEGG" id="atq:GH723_08675"/>
<keyword evidence="3 5" id="KW-0540">Nuclease</keyword>
<evidence type="ECO:0000256" key="5">
    <source>
        <dbReference type="HAMAP-Rule" id="MF_00651"/>
    </source>
</evidence>
<reference evidence="7 8" key="1">
    <citation type="submission" date="2019-11" db="EMBL/GenBank/DDBJ databases">
        <authorList>
            <person name="He Y."/>
        </authorList>
    </citation>
    <scope>NUCLEOTIDE SEQUENCE [LARGE SCALE GENOMIC DNA]</scope>
    <source>
        <strain evidence="7 8">SCSIO 58843</strain>
    </source>
</reference>
<dbReference type="GO" id="GO:0004518">
    <property type="term" value="F:nuclease activity"/>
    <property type="evidence" value="ECO:0007669"/>
    <property type="project" value="UniProtKB-KW"/>
</dbReference>
<keyword evidence="8" id="KW-1185">Reference proteome</keyword>
<dbReference type="InterPro" id="IPR037027">
    <property type="entry name" value="YqgF/RNaseH-like_dom_sf"/>
</dbReference>
<keyword evidence="2 5" id="KW-0690">Ribosome biogenesis</keyword>
<evidence type="ECO:0000256" key="3">
    <source>
        <dbReference type="ARBA" id="ARBA00022722"/>
    </source>
</evidence>
<evidence type="ECO:0000259" key="6">
    <source>
        <dbReference type="SMART" id="SM00732"/>
    </source>
</evidence>
<dbReference type="InterPro" id="IPR012337">
    <property type="entry name" value="RNaseH-like_sf"/>
</dbReference>
<gene>
    <name evidence="7" type="primary">ruvX</name>
    <name evidence="7" type="ORF">GH723_08675</name>
</gene>
<sequence length="148" mass="15631">MSAPDPERPRRAIGVDLGSVRIGVAVSAGTLATPYEVVARSGDRRRDHAAIGRLVEEAGAEVVVVGLPLSLDGSVGPAARAALDEVEELAATLDVPVETYDERLTTVTADRQLKEQGLDASARRRVVDKVAAAILLQAWLDSHPHPTP</sequence>
<dbReference type="InterPro" id="IPR005227">
    <property type="entry name" value="YqgF"/>
</dbReference>
<proteinExistence type="inferred from homology"/>
<dbReference type="PANTHER" id="PTHR33317">
    <property type="entry name" value="POLYNUCLEOTIDYL TRANSFERASE, RIBONUCLEASE H-LIKE SUPERFAMILY PROTEIN"/>
    <property type="match status" value="1"/>
</dbReference>
<dbReference type="InterPro" id="IPR006641">
    <property type="entry name" value="YqgF/RNaseH-like_dom"/>
</dbReference>
<dbReference type="EC" id="3.1.-.-" evidence="5"/>
<accession>A0A5Q2RL54</accession>
<name>A0A5Q2RL54_9ACTN</name>
<dbReference type="Pfam" id="PF03652">
    <property type="entry name" value="RuvX"/>
    <property type="match status" value="1"/>
</dbReference>
<organism evidence="7 8">
    <name type="scientific">Actinomarinicola tropica</name>
    <dbReference type="NCBI Taxonomy" id="2789776"/>
    <lineage>
        <taxon>Bacteria</taxon>
        <taxon>Bacillati</taxon>
        <taxon>Actinomycetota</taxon>
        <taxon>Acidimicrobiia</taxon>
        <taxon>Acidimicrobiales</taxon>
        <taxon>Iamiaceae</taxon>
        <taxon>Actinomarinicola</taxon>
    </lineage>
</organism>
<evidence type="ECO:0000313" key="7">
    <source>
        <dbReference type="EMBL" id="QGG95166.1"/>
    </source>
</evidence>
<dbReference type="Gene3D" id="3.30.420.140">
    <property type="entry name" value="YqgF/RNase H-like domain"/>
    <property type="match status" value="1"/>
</dbReference>
<dbReference type="NCBIfam" id="TIGR00250">
    <property type="entry name" value="RNAse_H_YqgF"/>
    <property type="match status" value="1"/>
</dbReference>
<comment type="function">
    <text evidence="5">Could be a nuclease involved in processing of the 5'-end of pre-16S rRNA.</text>
</comment>
<dbReference type="EMBL" id="CP045851">
    <property type="protein sequence ID" value="QGG95166.1"/>
    <property type="molecule type" value="Genomic_DNA"/>
</dbReference>
<dbReference type="RefSeq" id="WP_153759274.1">
    <property type="nucleotide sequence ID" value="NZ_CP045851.1"/>
</dbReference>
<protein>
    <recommendedName>
        <fullName evidence="5">Putative pre-16S rRNA nuclease</fullName>
        <ecNumber evidence="5">3.1.-.-</ecNumber>
    </recommendedName>
</protein>
<feature type="domain" description="YqgF/RNase H-like" evidence="6">
    <location>
        <begin position="10"/>
        <end position="109"/>
    </location>
</feature>
<comment type="similarity">
    <text evidence="5">Belongs to the YqgF HJR family.</text>
</comment>
<dbReference type="HAMAP" id="MF_00651">
    <property type="entry name" value="Nuclease_YqgF"/>
    <property type="match status" value="1"/>
</dbReference>
<dbReference type="GO" id="GO:0000967">
    <property type="term" value="P:rRNA 5'-end processing"/>
    <property type="evidence" value="ECO:0007669"/>
    <property type="project" value="UniProtKB-UniRule"/>
</dbReference>
<dbReference type="AlphaFoldDB" id="A0A5Q2RL54"/>
<dbReference type="PANTHER" id="PTHR33317:SF4">
    <property type="entry name" value="POLYNUCLEOTIDYL TRANSFERASE, RIBONUCLEASE H-LIKE SUPERFAMILY PROTEIN"/>
    <property type="match status" value="1"/>
</dbReference>
<evidence type="ECO:0000256" key="2">
    <source>
        <dbReference type="ARBA" id="ARBA00022517"/>
    </source>
</evidence>
<dbReference type="GO" id="GO:0005829">
    <property type="term" value="C:cytosol"/>
    <property type="evidence" value="ECO:0007669"/>
    <property type="project" value="TreeGrafter"/>
</dbReference>
<evidence type="ECO:0000256" key="4">
    <source>
        <dbReference type="ARBA" id="ARBA00022801"/>
    </source>
</evidence>
<dbReference type="CDD" id="cd16964">
    <property type="entry name" value="YqgF"/>
    <property type="match status" value="1"/>
</dbReference>
<dbReference type="Proteomes" id="UP000334019">
    <property type="component" value="Chromosome"/>
</dbReference>
<evidence type="ECO:0000256" key="1">
    <source>
        <dbReference type="ARBA" id="ARBA00022490"/>
    </source>
</evidence>
<dbReference type="GO" id="GO:0016788">
    <property type="term" value="F:hydrolase activity, acting on ester bonds"/>
    <property type="evidence" value="ECO:0007669"/>
    <property type="project" value="UniProtKB-UniRule"/>
</dbReference>
<dbReference type="SUPFAM" id="SSF53098">
    <property type="entry name" value="Ribonuclease H-like"/>
    <property type="match status" value="1"/>
</dbReference>
<keyword evidence="1 5" id="KW-0963">Cytoplasm</keyword>